<dbReference type="InterPro" id="IPR036412">
    <property type="entry name" value="HAD-like_sf"/>
</dbReference>
<evidence type="ECO:0000256" key="1">
    <source>
        <dbReference type="SAM" id="MobiDB-lite"/>
    </source>
</evidence>
<dbReference type="PANTHER" id="PTHR28181">
    <property type="entry name" value="UPF0655 PROTEIN YCR015C"/>
    <property type="match status" value="1"/>
</dbReference>
<evidence type="ECO:0000313" key="2">
    <source>
        <dbReference type="EMBL" id="KAL3771464.1"/>
    </source>
</evidence>
<sequence>MSSPSRLNTPTALHQSSKHQQQRFISDSSPTNDTTAALTPSMSPAKTTTSTLFPPTSKYHPDRDGISRRRRWLVVDFDGTCTEHDTTPLLPRLAAFATRQRSSFISADGENYGLSIADMSDNLLHKQDLERRLVQFQCLEDEFVKRYDKAKSSLLSNNKETPSQGEGKDLKSIHDILDGLDEPSTIVTGMVSDSRVLAGLGDLTASELEGALQLYGISTAVDDGLSETAELGSIGDVQILDDDARDDSNGEFRKVIVRLRHGCEGTLARILSENDEDESGHKEDSSSCLGWSLAVLSINWCPALIDASLIQPVLKRRRSALGVNSCTTEVPIWSNQVDGNGVVSLHVPGASAKRDRIIELRRHIQARRGGSSVIVYVGDSPTDLSALLEADIGVIIGNSSSINMLAARFFIQVKPLQHRNQHGFGDILDGNHGNWRKQKLLWRAESWKEIDDMLIQLEERWS</sequence>
<comment type="caution">
    <text evidence="2">The sequence shown here is derived from an EMBL/GenBank/DDBJ whole genome shotgun (WGS) entry which is preliminary data.</text>
</comment>
<dbReference type="AlphaFoldDB" id="A0ABD3N751"/>
<keyword evidence="3" id="KW-1185">Reference proteome</keyword>
<feature type="compositionally biased region" description="Polar residues" evidence="1">
    <location>
        <begin position="22"/>
        <end position="54"/>
    </location>
</feature>
<organism evidence="2 3">
    <name type="scientific">Stephanodiscus triporus</name>
    <dbReference type="NCBI Taxonomy" id="2934178"/>
    <lineage>
        <taxon>Eukaryota</taxon>
        <taxon>Sar</taxon>
        <taxon>Stramenopiles</taxon>
        <taxon>Ochrophyta</taxon>
        <taxon>Bacillariophyta</taxon>
        <taxon>Coscinodiscophyceae</taxon>
        <taxon>Thalassiosirophycidae</taxon>
        <taxon>Stephanodiscales</taxon>
        <taxon>Stephanodiscaceae</taxon>
        <taxon>Stephanodiscus</taxon>
    </lineage>
</organism>
<accession>A0ABD3N751</accession>
<name>A0ABD3N751_9STRA</name>
<dbReference type="EMBL" id="JALLAZ020001601">
    <property type="protein sequence ID" value="KAL3771464.1"/>
    <property type="molecule type" value="Genomic_DNA"/>
</dbReference>
<gene>
    <name evidence="2" type="ORF">ACHAW5_006147</name>
</gene>
<reference evidence="2 3" key="1">
    <citation type="submission" date="2024-10" db="EMBL/GenBank/DDBJ databases">
        <title>Updated reference genomes for cyclostephanoid diatoms.</title>
        <authorList>
            <person name="Roberts W.R."/>
            <person name="Alverson A.J."/>
        </authorList>
    </citation>
    <scope>NUCLEOTIDE SEQUENCE [LARGE SCALE GENOMIC DNA]</scope>
    <source>
        <strain evidence="2 3">AJA276-08</strain>
    </source>
</reference>
<feature type="compositionally biased region" description="Polar residues" evidence="1">
    <location>
        <begin position="1"/>
        <end position="15"/>
    </location>
</feature>
<dbReference type="Gene3D" id="3.40.50.1000">
    <property type="entry name" value="HAD superfamily/HAD-like"/>
    <property type="match status" value="1"/>
</dbReference>
<feature type="region of interest" description="Disordered" evidence="1">
    <location>
        <begin position="1"/>
        <end position="64"/>
    </location>
</feature>
<proteinExistence type="predicted"/>
<protein>
    <submittedName>
        <fullName evidence="2">Uncharacterized protein</fullName>
    </submittedName>
</protein>
<dbReference type="PANTHER" id="PTHR28181:SF1">
    <property type="entry name" value="COLD TOLERANCE PROTEIN 1"/>
    <property type="match status" value="1"/>
</dbReference>
<dbReference type="InterPro" id="IPR023214">
    <property type="entry name" value="HAD_sf"/>
</dbReference>
<dbReference type="SUPFAM" id="SSF56784">
    <property type="entry name" value="HAD-like"/>
    <property type="match status" value="1"/>
</dbReference>
<evidence type="ECO:0000313" key="3">
    <source>
        <dbReference type="Proteomes" id="UP001530315"/>
    </source>
</evidence>
<dbReference type="Proteomes" id="UP001530315">
    <property type="component" value="Unassembled WGS sequence"/>
</dbReference>
<dbReference type="InterPro" id="IPR050849">
    <property type="entry name" value="HAD-like_hydrolase_phosphatase"/>
</dbReference>